<dbReference type="GO" id="GO:0005960">
    <property type="term" value="C:glycine cleavage complex"/>
    <property type="evidence" value="ECO:0007669"/>
    <property type="project" value="InterPro"/>
</dbReference>
<gene>
    <name evidence="4" type="ORF">UFOPK1421_00720</name>
    <name evidence="5" type="ORF">UFOPK1820_00479</name>
    <name evidence="6" type="ORF">UFOPK1960_01105</name>
    <name evidence="7" type="ORF">UFOPK2921_00734</name>
    <name evidence="8" type="ORF">UFOPK3889_00340</name>
    <name evidence="9" type="ORF">UFOPK4275_00894</name>
    <name evidence="10" type="ORF">UFOPK4422_01015</name>
</gene>
<evidence type="ECO:0000313" key="4">
    <source>
        <dbReference type="EMBL" id="CAB4542358.1"/>
    </source>
</evidence>
<dbReference type="EMBL" id="CAFBQJ010000160">
    <property type="protein sequence ID" value="CAB5051337.1"/>
    <property type="molecule type" value="Genomic_DNA"/>
</dbReference>
<dbReference type="Gene3D" id="2.40.50.100">
    <property type="match status" value="1"/>
</dbReference>
<dbReference type="NCBIfam" id="TIGR00527">
    <property type="entry name" value="gcvH"/>
    <property type="match status" value="1"/>
</dbReference>
<dbReference type="SUPFAM" id="SSF51230">
    <property type="entry name" value="Single hybrid motif"/>
    <property type="match status" value="1"/>
</dbReference>
<evidence type="ECO:0000313" key="10">
    <source>
        <dbReference type="EMBL" id="CAB5126092.1"/>
    </source>
</evidence>
<dbReference type="EMBL" id="CAFBNZ010000041">
    <property type="protein sequence ID" value="CAB4968528.1"/>
    <property type="molecule type" value="Genomic_DNA"/>
</dbReference>
<evidence type="ECO:0000313" key="7">
    <source>
        <dbReference type="EMBL" id="CAB4778970.1"/>
    </source>
</evidence>
<dbReference type="Pfam" id="PF01597">
    <property type="entry name" value="GCV_H"/>
    <property type="match status" value="1"/>
</dbReference>
<dbReference type="AlphaFoldDB" id="A0A6J7LJV0"/>
<evidence type="ECO:0000256" key="2">
    <source>
        <dbReference type="ARBA" id="ARBA00022823"/>
    </source>
</evidence>
<reference evidence="8" key="1">
    <citation type="submission" date="2020-05" db="EMBL/GenBank/DDBJ databases">
        <authorList>
            <person name="Chiriac C."/>
            <person name="Salcher M."/>
            <person name="Ghai R."/>
            <person name="Kavagutti S V."/>
        </authorList>
    </citation>
    <scope>NUCLEOTIDE SEQUENCE</scope>
</reference>
<dbReference type="InterPro" id="IPR003016">
    <property type="entry name" value="2-oxoA_DH_lipoyl-BS"/>
</dbReference>
<comment type="similarity">
    <text evidence="1">Belongs to the GcvH family.</text>
</comment>
<dbReference type="CDD" id="cd06848">
    <property type="entry name" value="GCS_H"/>
    <property type="match status" value="1"/>
</dbReference>
<dbReference type="EMBL" id="CAFBRX010000099">
    <property type="protein sequence ID" value="CAB5126092.1"/>
    <property type="molecule type" value="Genomic_DNA"/>
</dbReference>
<dbReference type="GO" id="GO:0019464">
    <property type="term" value="P:glycine decarboxylation via glycine cleavage system"/>
    <property type="evidence" value="ECO:0007669"/>
    <property type="project" value="InterPro"/>
</dbReference>
<dbReference type="EMBL" id="CAEZZV010000079">
    <property type="protein sequence ID" value="CAB4778970.1"/>
    <property type="molecule type" value="Genomic_DNA"/>
</dbReference>
<dbReference type="NCBIfam" id="NF002270">
    <property type="entry name" value="PRK01202.1"/>
    <property type="match status" value="1"/>
</dbReference>
<dbReference type="InterPro" id="IPR011053">
    <property type="entry name" value="Single_hybrid_motif"/>
</dbReference>
<protein>
    <submittedName>
        <fullName evidence="8">Unannotated protein</fullName>
    </submittedName>
</protein>
<sequence length="125" mass="13065">MSTSDLLFSTDHEWVLITGLIARIGITDFAQDALGDVVFVQPATLGQKLGAGDSFSEVESTKSVSDIYAPLGGVVVAVNEALDADPGLVNSDPYGQGWICELEITPDADTSHLMTGDAYAIFVAG</sequence>
<dbReference type="PANTHER" id="PTHR11715">
    <property type="entry name" value="GLYCINE CLEAVAGE SYSTEM H PROTEIN"/>
    <property type="match status" value="1"/>
</dbReference>
<name>A0A6J7LJV0_9ZZZZ</name>
<dbReference type="PROSITE" id="PS50968">
    <property type="entry name" value="BIOTINYL_LIPOYL"/>
    <property type="match status" value="1"/>
</dbReference>
<dbReference type="InterPro" id="IPR002930">
    <property type="entry name" value="GCV_H"/>
</dbReference>
<evidence type="ECO:0000313" key="5">
    <source>
        <dbReference type="EMBL" id="CAB4596958.1"/>
    </source>
</evidence>
<proteinExistence type="inferred from homology"/>
<dbReference type="InterPro" id="IPR000089">
    <property type="entry name" value="Biotin_lipoyl"/>
</dbReference>
<evidence type="ECO:0000259" key="3">
    <source>
        <dbReference type="PROSITE" id="PS50968"/>
    </source>
</evidence>
<dbReference type="EMBL" id="CAEZSL010000065">
    <property type="protein sequence ID" value="CAB4542358.1"/>
    <property type="molecule type" value="Genomic_DNA"/>
</dbReference>
<evidence type="ECO:0000313" key="6">
    <source>
        <dbReference type="EMBL" id="CAB4637882.1"/>
    </source>
</evidence>
<dbReference type="InterPro" id="IPR033753">
    <property type="entry name" value="GCV_H/Fam206"/>
</dbReference>
<dbReference type="GO" id="GO:0009249">
    <property type="term" value="P:protein lipoylation"/>
    <property type="evidence" value="ECO:0007669"/>
    <property type="project" value="TreeGrafter"/>
</dbReference>
<keyword evidence="2" id="KW-0450">Lipoyl</keyword>
<dbReference type="EMBL" id="CAEZVL010000195">
    <property type="protein sequence ID" value="CAB4637882.1"/>
    <property type="molecule type" value="Genomic_DNA"/>
</dbReference>
<evidence type="ECO:0000313" key="9">
    <source>
        <dbReference type="EMBL" id="CAB5051337.1"/>
    </source>
</evidence>
<evidence type="ECO:0000256" key="1">
    <source>
        <dbReference type="ARBA" id="ARBA00009249"/>
    </source>
</evidence>
<dbReference type="PANTHER" id="PTHR11715:SF3">
    <property type="entry name" value="GLYCINE CLEAVAGE SYSTEM H PROTEIN-RELATED"/>
    <property type="match status" value="1"/>
</dbReference>
<dbReference type="InterPro" id="IPR017453">
    <property type="entry name" value="GCV_H_sub"/>
</dbReference>
<dbReference type="PROSITE" id="PS00189">
    <property type="entry name" value="LIPOYL"/>
    <property type="match status" value="1"/>
</dbReference>
<dbReference type="EMBL" id="CAEZUK010000055">
    <property type="protein sequence ID" value="CAB4596958.1"/>
    <property type="molecule type" value="Genomic_DNA"/>
</dbReference>
<dbReference type="GO" id="GO:0005829">
    <property type="term" value="C:cytosol"/>
    <property type="evidence" value="ECO:0007669"/>
    <property type="project" value="TreeGrafter"/>
</dbReference>
<dbReference type="HAMAP" id="MF_00272">
    <property type="entry name" value="GcvH"/>
    <property type="match status" value="1"/>
</dbReference>
<organism evidence="8">
    <name type="scientific">freshwater metagenome</name>
    <dbReference type="NCBI Taxonomy" id="449393"/>
    <lineage>
        <taxon>unclassified sequences</taxon>
        <taxon>metagenomes</taxon>
        <taxon>ecological metagenomes</taxon>
    </lineage>
</organism>
<evidence type="ECO:0000313" key="8">
    <source>
        <dbReference type="EMBL" id="CAB4968528.1"/>
    </source>
</evidence>
<accession>A0A6J7LJV0</accession>
<feature type="domain" description="Lipoyl-binding" evidence="3">
    <location>
        <begin position="21"/>
        <end position="103"/>
    </location>
</feature>